<keyword evidence="2" id="KW-1133">Transmembrane helix</keyword>
<feature type="compositionally biased region" description="Basic and acidic residues" evidence="1">
    <location>
        <begin position="315"/>
        <end position="327"/>
    </location>
</feature>
<keyword evidence="4" id="KW-1185">Reference proteome</keyword>
<dbReference type="GeneID" id="78818557"/>
<evidence type="ECO:0000313" key="4">
    <source>
        <dbReference type="Proteomes" id="UP001596432"/>
    </source>
</evidence>
<feature type="compositionally biased region" description="Acidic residues" evidence="1">
    <location>
        <begin position="304"/>
        <end position="314"/>
    </location>
</feature>
<evidence type="ECO:0000313" key="3">
    <source>
        <dbReference type="EMBL" id="MFC7138320.1"/>
    </source>
</evidence>
<evidence type="ECO:0000256" key="2">
    <source>
        <dbReference type="SAM" id="Phobius"/>
    </source>
</evidence>
<dbReference type="Proteomes" id="UP001596432">
    <property type="component" value="Unassembled WGS sequence"/>
</dbReference>
<dbReference type="Pfam" id="PF04367">
    <property type="entry name" value="DUF502"/>
    <property type="match status" value="1"/>
</dbReference>
<sequence length="346" mass="36763">MVLLSSAPASGKSGPTLGGKIRQILISGAALTIPLVITVMILVFVINFILRAISPVVKVANEVFGIGQNVDPLTMKLLAIATFVGMVFVLGLVAETRSGDEFERIFDTAMARIPGIGSLYTSFNEMTELLLSNDAQSFREVKLVEFPRSGSYSLAFVTAESPPTIGDTTGHDDMTTLFMPLAPNPVMGGYVIHVSSERVYDVDLTVEEGIRSIVTSGVATGDSGRTDAGEEFASLDAIREQARDGMHDLGTWGTQTAADLSDFTGQAAGDIREQAYREFAAIHPDLDASAVEDEEEVRHYMLDQFEDGDGDQPADGDRSPDGDRPADDTGTNAADESDAKSAGGDA</sequence>
<proteinExistence type="predicted"/>
<reference evidence="3 4" key="1">
    <citation type="journal article" date="2019" name="Int. J. Syst. Evol. Microbiol.">
        <title>The Global Catalogue of Microorganisms (GCM) 10K type strain sequencing project: providing services to taxonomists for standard genome sequencing and annotation.</title>
        <authorList>
            <consortium name="The Broad Institute Genomics Platform"/>
            <consortium name="The Broad Institute Genome Sequencing Center for Infectious Disease"/>
            <person name="Wu L."/>
            <person name="Ma J."/>
        </authorList>
    </citation>
    <scope>NUCLEOTIDE SEQUENCE [LARGE SCALE GENOMIC DNA]</scope>
    <source>
        <strain evidence="3 4">XZYJT29</strain>
    </source>
</reference>
<keyword evidence="2" id="KW-0472">Membrane</keyword>
<feature type="transmembrane region" description="Helical" evidence="2">
    <location>
        <begin position="29"/>
        <end position="53"/>
    </location>
</feature>
<comment type="caution">
    <text evidence="3">The sequence shown here is derived from an EMBL/GenBank/DDBJ whole genome shotgun (WGS) entry which is preliminary data.</text>
</comment>
<feature type="transmembrane region" description="Helical" evidence="2">
    <location>
        <begin position="73"/>
        <end position="94"/>
    </location>
</feature>
<dbReference type="EMBL" id="JBHTAS010000001">
    <property type="protein sequence ID" value="MFC7138320.1"/>
    <property type="molecule type" value="Genomic_DNA"/>
</dbReference>
<gene>
    <name evidence="3" type="ORF">ACFQMA_00535</name>
</gene>
<accession>A0ABD5XXH8</accession>
<evidence type="ECO:0000256" key="1">
    <source>
        <dbReference type="SAM" id="MobiDB-lite"/>
    </source>
</evidence>
<keyword evidence="2" id="KW-0812">Transmembrane</keyword>
<dbReference type="RefSeq" id="WP_274323951.1">
    <property type="nucleotide sequence ID" value="NZ_CP118158.1"/>
</dbReference>
<dbReference type="InterPro" id="IPR007462">
    <property type="entry name" value="COV1-like"/>
</dbReference>
<protein>
    <submittedName>
        <fullName evidence="3">DUF502 domain-containing protein</fullName>
    </submittedName>
</protein>
<dbReference type="AlphaFoldDB" id="A0ABD5XXH8"/>
<dbReference type="PANTHER" id="PTHR31876">
    <property type="entry name" value="COV-LIKE PROTEIN 1"/>
    <property type="match status" value="1"/>
</dbReference>
<dbReference type="PANTHER" id="PTHR31876:SF26">
    <property type="entry name" value="PROTEIN LIKE COV 2"/>
    <property type="match status" value="1"/>
</dbReference>
<name>A0ABD5XXH8_9EURY</name>
<feature type="region of interest" description="Disordered" evidence="1">
    <location>
        <begin position="302"/>
        <end position="346"/>
    </location>
</feature>
<organism evidence="3 4">
    <name type="scientific">Halosimplex aquaticum</name>
    <dbReference type="NCBI Taxonomy" id="3026162"/>
    <lineage>
        <taxon>Archaea</taxon>
        <taxon>Methanobacteriati</taxon>
        <taxon>Methanobacteriota</taxon>
        <taxon>Stenosarchaea group</taxon>
        <taxon>Halobacteria</taxon>
        <taxon>Halobacteriales</taxon>
        <taxon>Haloarculaceae</taxon>
        <taxon>Halosimplex</taxon>
    </lineage>
</organism>